<gene>
    <name evidence="2" type="ORF">V5F32_02545</name>
</gene>
<dbReference type="RefSeq" id="WP_149574495.1">
    <property type="nucleotide sequence ID" value="NZ_JAKOAT010000001.1"/>
</dbReference>
<dbReference type="Proteomes" id="UP001604002">
    <property type="component" value="Unassembled WGS sequence"/>
</dbReference>
<keyword evidence="3" id="KW-1185">Reference proteome</keyword>
<keyword evidence="1" id="KW-0472">Membrane</keyword>
<name>A0ABW6ZQZ8_9HYPH</name>
<reference evidence="2 3" key="1">
    <citation type="submission" date="2024-02" db="EMBL/GenBank/DDBJ databases">
        <title>Expansion and revision of Xanthobacter and proposal of Roseixanthobacter gen. nov.</title>
        <authorList>
            <person name="Soltysiak M.P.M."/>
            <person name="Jalihal A."/>
            <person name="Ory A."/>
            <person name="Chrisophersen C."/>
            <person name="Lee A.D."/>
            <person name="Boulton J."/>
            <person name="Springer M."/>
        </authorList>
    </citation>
    <scope>NUCLEOTIDE SEQUENCE [LARGE SCALE GENOMIC DNA]</scope>
    <source>
        <strain evidence="2 3">23A</strain>
    </source>
</reference>
<sequence>MSTGKKTPPRPSEEEGVVLTPEQLRRRRARNIAIASVLGFLAVLFYVVTIVKLGPNVLNRPL</sequence>
<feature type="transmembrane region" description="Helical" evidence="1">
    <location>
        <begin position="32"/>
        <end position="53"/>
    </location>
</feature>
<accession>A0ABW6ZQZ8</accession>
<protein>
    <recommendedName>
        <fullName evidence="4">CoxF protein</fullName>
    </recommendedName>
</protein>
<organism evidence="2 3">
    <name type="scientific">Xanthobacter oligotrophicus</name>
    <dbReference type="NCBI Taxonomy" id="2607286"/>
    <lineage>
        <taxon>Bacteria</taxon>
        <taxon>Pseudomonadati</taxon>
        <taxon>Pseudomonadota</taxon>
        <taxon>Alphaproteobacteria</taxon>
        <taxon>Hyphomicrobiales</taxon>
        <taxon>Xanthobacteraceae</taxon>
        <taxon>Xanthobacter</taxon>
    </lineage>
</organism>
<keyword evidence="1" id="KW-1133">Transmembrane helix</keyword>
<dbReference type="EMBL" id="JBAFVH010000001">
    <property type="protein sequence ID" value="MFG1371033.1"/>
    <property type="molecule type" value="Genomic_DNA"/>
</dbReference>
<evidence type="ECO:0008006" key="4">
    <source>
        <dbReference type="Google" id="ProtNLM"/>
    </source>
</evidence>
<proteinExistence type="predicted"/>
<evidence type="ECO:0000313" key="3">
    <source>
        <dbReference type="Proteomes" id="UP001604002"/>
    </source>
</evidence>
<keyword evidence="1" id="KW-0812">Transmembrane</keyword>
<evidence type="ECO:0000256" key="1">
    <source>
        <dbReference type="SAM" id="Phobius"/>
    </source>
</evidence>
<evidence type="ECO:0000313" key="2">
    <source>
        <dbReference type="EMBL" id="MFG1371033.1"/>
    </source>
</evidence>
<comment type="caution">
    <text evidence="2">The sequence shown here is derived from an EMBL/GenBank/DDBJ whole genome shotgun (WGS) entry which is preliminary data.</text>
</comment>